<dbReference type="EMBL" id="MU864507">
    <property type="protein sequence ID" value="KAK4184058.1"/>
    <property type="molecule type" value="Genomic_DNA"/>
</dbReference>
<keyword evidence="4 8" id="KW-1133">Transmembrane helix</keyword>
<dbReference type="Pfam" id="PF07690">
    <property type="entry name" value="MFS_1"/>
    <property type="match status" value="1"/>
</dbReference>
<evidence type="ECO:0000256" key="3">
    <source>
        <dbReference type="ARBA" id="ARBA00022692"/>
    </source>
</evidence>
<keyword evidence="11" id="KW-1185">Reference proteome</keyword>
<feature type="transmembrane region" description="Helical" evidence="8">
    <location>
        <begin position="329"/>
        <end position="350"/>
    </location>
</feature>
<feature type="transmembrane region" description="Helical" evidence="8">
    <location>
        <begin position="25"/>
        <end position="43"/>
    </location>
</feature>
<feature type="transmembrane region" description="Helical" evidence="8">
    <location>
        <begin position="183"/>
        <end position="203"/>
    </location>
</feature>
<feature type="transmembrane region" description="Helical" evidence="8">
    <location>
        <begin position="502"/>
        <end position="519"/>
    </location>
</feature>
<evidence type="ECO:0000313" key="10">
    <source>
        <dbReference type="EMBL" id="KAK4184058.1"/>
    </source>
</evidence>
<feature type="transmembrane region" description="Helical" evidence="8">
    <location>
        <begin position="386"/>
        <end position="405"/>
    </location>
</feature>
<keyword evidence="6" id="KW-0325">Glycoprotein</keyword>
<reference evidence="10" key="2">
    <citation type="submission" date="2023-05" db="EMBL/GenBank/DDBJ databases">
        <authorList>
            <consortium name="Lawrence Berkeley National Laboratory"/>
            <person name="Steindorff A."/>
            <person name="Hensen N."/>
            <person name="Bonometti L."/>
            <person name="Westerberg I."/>
            <person name="Brannstrom I.O."/>
            <person name="Guillou S."/>
            <person name="Cros-Aarteil S."/>
            <person name="Calhoun S."/>
            <person name="Haridas S."/>
            <person name="Kuo A."/>
            <person name="Mondo S."/>
            <person name="Pangilinan J."/>
            <person name="Riley R."/>
            <person name="Labutti K."/>
            <person name="Andreopoulos B."/>
            <person name="Lipzen A."/>
            <person name="Chen C."/>
            <person name="Yanf M."/>
            <person name="Daum C."/>
            <person name="Ng V."/>
            <person name="Clum A."/>
            <person name="Ohm R."/>
            <person name="Martin F."/>
            <person name="Silar P."/>
            <person name="Natvig D."/>
            <person name="Lalanne C."/>
            <person name="Gautier V."/>
            <person name="Ament-Velasquez S.L."/>
            <person name="Kruys A."/>
            <person name="Hutchinson M.I."/>
            <person name="Powell A.J."/>
            <person name="Barry K."/>
            <person name="Miller A.N."/>
            <person name="Grigoriev I.V."/>
            <person name="Debuchy R."/>
            <person name="Gladieux P."/>
            <person name="Thoren M.H."/>
            <person name="Johannesson H."/>
        </authorList>
    </citation>
    <scope>NUCLEOTIDE SEQUENCE</scope>
    <source>
        <strain evidence="10">PSN309</strain>
    </source>
</reference>
<evidence type="ECO:0000313" key="11">
    <source>
        <dbReference type="Proteomes" id="UP001302126"/>
    </source>
</evidence>
<dbReference type="InterPro" id="IPR020846">
    <property type="entry name" value="MFS_dom"/>
</dbReference>
<dbReference type="GO" id="GO:0022857">
    <property type="term" value="F:transmembrane transporter activity"/>
    <property type="evidence" value="ECO:0007669"/>
    <property type="project" value="InterPro"/>
</dbReference>
<dbReference type="InterPro" id="IPR036259">
    <property type="entry name" value="MFS_trans_sf"/>
</dbReference>
<feature type="region of interest" description="Disordered" evidence="7">
    <location>
        <begin position="541"/>
        <end position="561"/>
    </location>
</feature>
<feature type="transmembrane region" description="Helical" evidence="8">
    <location>
        <begin position="254"/>
        <end position="273"/>
    </location>
</feature>
<feature type="domain" description="Major facilitator superfamily (MFS) profile" evidence="9">
    <location>
        <begin position="30"/>
        <end position="487"/>
    </location>
</feature>
<feature type="transmembrane region" description="Helical" evidence="8">
    <location>
        <begin position="356"/>
        <end position="374"/>
    </location>
</feature>
<keyword evidence="3 8" id="KW-0812">Transmembrane</keyword>
<dbReference type="GO" id="GO:0005886">
    <property type="term" value="C:plasma membrane"/>
    <property type="evidence" value="ECO:0007669"/>
    <property type="project" value="TreeGrafter"/>
</dbReference>
<dbReference type="Gene3D" id="1.20.1720.10">
    <property type="entry name" value="Multidrug resistance protein D"/>
    <property type="match status" value="1"/>
</dbReference>
<protein>
    <submittedName>
        <fullName evidence="10">Major facilitator superfamily domain-containing protein</fullName>
    </submittedName>
</protein>
<reference evidence="10" key="1">
    <citation type="journal article" date="2023" name="Mol. Phylogenet. Evol.">
        <title>Genome-scale phylogeny and comparative genomics of the fungal order Sordariales.</title>
        <authorList>
            <person name="Hensen N."/>
            <person name="Bonometti L."/>
            <person name="Westerberg I."/>
            <person name="Brannstrom I.O."/>
            <person name="Guillou S."/>
            <person name="Cros-Aarteil S."/>
            <person name="Calhoun S."/>
            <person name="Haridas S."/>
            <person name="Kuo A."/>
            <person name="Mondo S."/>
            <person name="Pangilinan J."/>
            <person name="Riley R."/>
            <person name="LaButti K."/>
            <person name="Andreopoulos B."/>
            <person name="Lipzen A."/>
            <person name="Chen C."/>
            <person name="Yan M."/>
            <person name="Daum C."/>
            <person name="Ng V."/>
            <person name="Clum A."/>
            <person name="Steindorff A."/>
            <person name="Ohm R.A."/>
            <person name="Martin F."/>
            <person name="Silar P."/>
            <person name="Natvig D.O."/>
            <person name="Lalanne C."/>
            <person name="Gautier V."/>
            <person name="Ament-Velasquez S.L."/>
            <person name="Kruys A."/>
            <person name="Hutchinson M.I."/>
            <person name="Powell A.J."/>
            <person name="Barry K."/>
            <person name="Miller A.N."/>
            <person name="Grigoriev I.V."/>
            <person name="Debuchy R."/>
            <person name="Gladieux P."/>
            <person name="Hiltunen Thoren M."/>
            <person name="Johannesson H."/>
        </authorList>
    </citation>
    <scope>NUCLEOTIDE SEQUENCE</scope>
    <source>
        <strain evidence="10">PSN309</strain>
    </source>
</reference>
<sequence>MATHSRSGPINISLQGDFQTVQRSFGFWAIIVGLGITLWLAALENSVLTTAAPALLKEISLGDNWIWLTNAFFLASAAFQPLMGQLANLFGRRWLALSVVAIFMLGSGICGGAKNGATLIAGRAVQGIGSGGILMTYDVIVSDLVPLRYRGNYIAIILLIYSIGTTTGALIGGVIVDNISWRWVFWINLPIGGASLLIIFFFLHVHHKKDLSWHVRLARIDWVGNSILIGGSVSMLIALTYAGTRYPWSSWQTLVPLLLGFASFFSFWLFEASPFAPADPVMPPRLFASRTSVIVGINTFLFTAVVYWAIFFLPVYFQAVQLLSPTRAGINVIPVSLLGVPAAAAAAAAVSKWGKYKAIHMTGFSLFTIGLGLFSRLGEDSPTYEWALYMVIGGIGGGLLLNTQLPAFQAPVSEDDQAAATGSWNFLRTLGGVWGVAIPAAIFANRVDALIADGAVANPFAAAAMLGGGAYQYASAEFVHFFPNPDDQAQIRAVYRQAVQRVFLIGIAFSSFAWLLCLFEKDIPLRTVLVTEYGLKGGKSAVPAGTEGGENNEREVGLDRA</sequence>
<organism evidence="10 11">
    <name type="scientific">Podospora australis</name>
    <dbReference type="NCBI Taxonomy" id="1536484"/>
    <lineage>
        <taxon>Eukaryota</taxon>
        <taxon>Fungi</taxon>
        <taxon>Dikarya</taxon>
        <taxon>Ascomycota</taxon>
        <taxon>Pezizomycotina</taxon>
        <taxon>Sordariomycetes</taxon>
        <taxon>Sordariomycetidae</taxon>
        <taxon>Sordariales</taxon>
        <taxon>Podosporaceae</taxon>
        <taxon>Podospora</taxon>
    </lineage>
</organism>
<proteinExistence type="predicted"/>
<evidence type="ECO:0000256" key="5">
    <source>
        <dbReference type="ARBA" id="ARBA00023136"/>
    </source>
</evidence>
<evidence type="ECO:0000256" key="2">
    <source>
        <dbReference type="ARBA" id="ARBA00022448"/>
    </source>
</evidence>
<evidence type="ECO:0000256" key="6">
    <source>
        <dbReference type="ARBA" id="ARBA00023180"/>
    </source>
</evidence>
<dbReference type="InterPro" id="IPR011701">
    <property type="entry name" value="MFS"/>
</dbReference>
<feature type="transmembrane region" description="Helical" evidence="8">
    <location>
        <begin position="120"/>
        <end position="141"/>
    </location>
</feature>
<dbReference type="Gene3D" id="1.20.1250.20">
    <property type="entry name" value="MFS general substrate transporter like domains"/>
    <property type="match status" value="1"/>
</dbReference>
<feature type="transmembrane region" description="Helical" evidence="8">
    <location>
        <begin position="293"/>
        <end position="317"/>
    </location>
</feature>
<gene>
    <name evidence="10" type="ORF">QBC35DRAFT_442130</name>
</gene>
<dbReference type="Proteomes" id="UP001302126">
    <property type="component" value="Unassembled WGS sequence"/>
</dbReference>
<dbReference type="SUPFAM" id="SSF103473">
    <property type="entry name" value="MFS general substrate transporter"/>
    <property type="match status" value="1"/>
</dbReference>
<feature type="transmembrane region" description="Helical" evidence="8">
    <location>
        <begin position="94"/>
        <end position="113"/>
    </location>
</feature>
<evidence type="ECO:0000256" key="7">
    <source>
        <dbReference type="SAM" id="MobiDB-lite"/>
    </source>
</evidence>
<comment type="caution">
    <text evidence="10">The sequence shown here is derived from an EMBL/GenBank/DDBJ whole genome shotgun (WGS) entry which is preliminary data.</text>
</comment>
<evidence type="ECO:0000259" key="9">
    <source>
        <dbReference type="PROSITE" id="PS50850"/>
    </source>
</evidence>
<evidence type="ECO:0000256" key="8">
    <source>
        <dbReference type="SAM" id="Phobius"/>
    </source>
</evidence>
<feature type="transmembrane region" description="Helical" evidence="8">
    <location>
        <begin position="153"/>
        <end position="176"/>
    </location>
</feature>
<dbReference type="PANTHER" id="PTHR23501:SF187">
    <property type="entry name" value="MAJOR FACILITATOR SUPERFAMILY (MFS) PROFILE DOMAIN-CONTAINING PROTEIN"/>
    <property type="match status" value="1"/>
</dbReference>
<keyword evidence="5 8" id="KW-0472">Membrane</keyword>
<feature type="transmembrane region" description="Helical" evidence="8">
    <location>
        <begin position="425"/>
        <end position="444"/>
    </location>
</feature>
<evidence type="ECO:0000256" key="4">
    <source>
        <dbReference type="ARBA" id="ARBA00022989"/>
    </source>
</evidence>
<evidence type="ECO:0000256" key="1">
    <source>
        <dbReference type="ARBA" id="ARBA00004141"/>
    </source>
</evidence>
<name>A0AAN7AEB5_9PEZI</name>
<dbReference type="AlphaFoldDB" id="A0AAN7AEB5"/>
<accession>A0AAN7AEB5</accession>
<feature type="compositionally biased region" description="Basic and acidic residues" evidence="7">
    <location>
        <begin position="551"/>
        <end position="561"/>
    </location>
</feature>
<dbReference type="PROSITE" id="PS50850">
    <property type="entry name" value="MFS"/>
    <property type="match status" value="1"/>
</dbReference>
<feature type="transmembrane region" description="Helical" evidence="8">
    <location>
        <begin position="456"/>
        <end position="474"/>
    </location>
</feature>
<comment type="subcellular location">
    <subcellularLocation>
        <location evidence="1">Membrane</location>
        <topology evidence="1">Multi-pass membrane protein</topology>
    </subcellularLocation>
</comment>
<feature type="transmembrane region" description="Helical" evidence="8">
    <location>
        <begin position="223"/>
        <end position="242"/>
    </location>
</feature>
<dbReference type="PANTHER" id="PTHR23501">
    <property type="entry name" value="MAJOR FACILITATOR SUPERFAMILY"/>
    <property type="match status" value="1"/>
</dbReference>
<keyword evidence="2" id="KW-0813">Transport</keyword>